<dbReference type="InterPro" id="IPR001227">
    <property type="entry name" value="Ac_transferase_dom_sf"/>
</dbReference>
<dbReference type="PANTHER" id="PTHR43775:SF51">
    <property type="entry name" value="INACTIVE PHENOLPHTHIOCEROL SYNTHESIS POLYKETIDE SYNTHASE TYPE I PKS1-RELATED"/>
    <property type="match status" value="1"/>
</dbReference>
<accession>A0ABV1XGN6</accession>
<dbReference type="RefSeq" id="WP_350793087.1">
    <property type="nucleotide sequence ID" value="NZ_JBEPEK010001097.1"/>
</dbReference>
<dbReference type="Proteomes" id="UP001474181">
    <property type="component" value="Unassembled WGS sequence"/>
</dbReference>
<dbReference type="InterPro" id="IPR016036">
    <property type="entry name" value="Malonyl_transacylase_ACP-bd"/>
</dbReference>
<proteinExistence type="predicted"/>
<sequence>NGPAQQRVIRQALANAGLTTADVDLVEAHGTGTALGDPIEAQALINTYGKDRDPERPLWIGSLKSNIGHTQAAAGVAGVIKSVLALRHGTMPRTLHVDEPTRHVDWSAATVRILTEDRHWRDPGRPRRAAVSAFGATGTNAHVVLEQAPAEAGLTAPQDGTGTLEPVVVPWTLSARTPTALADLAGRLHDHLTREDREATVTQVAAALLRRTRLDRRAVVLGGGREELLDGLRALADGRPDPDVLAGRSGPATGRLAFAFAGQGSQRAGMGRELYRELPAFAAAFDEVCAELDRHLDQPLRDVVFAEHGTPAAELLDTTAYTQPALFALEVALARVLGLWGVRPDVLVGHSVGELAAAHVAGVFSLPDAALLVAARGRLMQALPATGAMVAVSAPEEAVLPLLAGQEAAVAIAAVNGPESVVLSGDEDAVLALAERLRADGRRTKRLAVSHAFHSPHIDAMLAEFGRVAARVTYRAPSVPVVSDVTGALADPAELATPGYWMRHARAAVRFGAAVGTLRDLGVSTVLEVGPGDTLTAMVRDNAADAVEAVASLARRQPETRSVGRA</sequence>
<dbReference type="Pfam" id="PF00698">
    <property type="entry name" value="Acyl_transf_1"/>
    <property type="match status" value="1"/>
</dbReference>
<keyword evidence="2" id="KW-0511">Multifunctional enzyme</keyword>
<dbReference type="Pfam" id="PF16197">
    <property type="entry name" value="KAsynt_C_assoc"/>
    <property type="match status" value="1"/>
</dbReference>
<dbReference type="Gene3D" id="3.30.70.3290">
    <property type="match status" value="1"/>
</dbReference>
<dbReference type="PROSITE" id="PS52004">
    <property type="entry name" value="KS3_2"/>
    <property type="match status" value="1"/>
</dbReference>
<comment type="caution">
    <text evidence="5">The sequence shown here is derived from an EMBL/GenBank/DDBJ whole genome shotgun (WGS) entry which is preliminary data.</text>
</comment>
<dbReference type="CDD" id="cd00833">
    <property type="entry name" value="PKS"/>
    <property type="match status" value="1"/>
</dbReference>
<gene>
    <name evidence="5" type="ORF">ABT404_53660</name>
</gene>
<dbReference type="SUPFAM" id="SSF55048">
    <property type="entry name" value="Probable ACP-binding domain of malonyl-CoA ACP transacylase"/>
    <property type="match status" value="1"/>
</dbReference>
<dbReference type="EMBL" id="JBEPEK010001097">
    <property type="protein sequence ID" value="MER7188214.1"/>
    <property type="molecule type" value="Genomic_DNA"/>
</dbReference>
<dbReference type="InterPro" id="IPR050091">
    <property type="entry name" value="PKS_NRPS_Biosynth_Enz"/>
</dbReference>
<dbReference type="Gene3D" id="3.40.366.10">
    <property type="entry name" value="Malonyl-Coenzyme A Acyl Carrier Protein, domain 2"/>
    <property type="match status" value="1"/>
</dbReference>
<dbReference type="SUPFAM" id="SSF53901">
    <property type="entry name" value="Thiolase-like"/>
    <property type="match status" value="1"/>
</dbReference>
<reference evidence="5 6" key="1">
    <citation type="submission" date="2024-06" db="EMBL/GenBank/DDBJ databases">
        <title>The Natural Products Discovery Center: Release of the First 8490 Sequenced Strains for Exploring Actinobacteria Biosynthetic Diversity.</title>
        <authorList>
            <person name="Kalkreuter E."/>
            <person name="Kautsar S.A."/>
            <person name="Yang D."/>
            <person name="Bader C.D."/>
            <person name="Teijaro C.N."/>
            <person name="Fluegel L."/>
            <person name="Davis C.M."/>
            <person name="Simpson J.R."/>
            <person name="Lauterbach L."/>
            <person name="Steele A.D."/>
            <person name="Gui C."/>
            <person name="Meng S."/>
            <person name="Li G."/>
            <person name="Viehrig K."/>
            <person name="Ye F."/>
            <person name="Su P."/>
            <person name="Kiefer A.F."/>
            <person name="Nichols A."/>
            <person name="Cepeda A.J."/>
            <person name="Yan W."/>
            <person name="Fan B."/>
            <person name="Jiang Y."/>
            <person name="Adhikari A."/>
            <person name="Zheng C.-J."/>
            <person name="Schuster L."/>
            <person name="Cowan T.M."/>
            <person name="Smanski M.J."/>
            <person name="Chevrette M.G."/>
            <person name="De Carvalho L.P.S."/>
            <person name="Shen B."/>
        </authorList>
    </citation>
    <scope>NUCLEOTIDE SEQUENCE [LARGE SCALE GENOMIC DNA]</scope>
    <source>
        <strain evidence="5 6">NPDC000234</strain>
    </source>
</reference>
<keyword evidence="1" id="KW-0808">Transferase</keyword>
<dbReference type="SUPFAM" id="SSF52151">
    <property type="entry name" value="FabD/lysophospholipase-like"/>
    <property type="match status" value="1"/>
</dbReference>
<feature type="domain" description="Ketosynthase family 3 (KS3)" evidence="4">
    <location>
        <begin position="1"/>
        <end position="147"/>
    </location>
</feature>
<name>A0ABV1XGN6_9ACTN</name>
<keyword evidence="3" id="KW-0012">Acyltransferase</keyword>
<dbReference type="PANTHER" id="PTHR43775">
    <property type="entry name" value="FATTY ACID SYNTHASE"/>
    <property type="match status" value="1"/>
</dbReference>
<evidence type="ECO:0000313" key="5">
    <source>
        <dbReference type="EMBL" id="MER7188214.1"/>
    </source>
</evidence>
<dbReference type="Pfam" id="PF02801">
    <property type="entry name" value="Ketoacyl-synt_C"/>
    <property type="match status" value="1"/>
</dbReference>
<organism evidence="5 6">
    <name type="scientific">Streptomyces hyaluromycini</name>
    <dbReference type="NCBI Taxonomy" id="1377993"/>
    <lineage>
        <taxon>Bacteria</taxon>
        <taxon>Bacillati</taxon>
        <taxon>Actinomycetota</taxon>
        <taxon>Actinomycetes</taxon>
        <taxon>Kitasatosporales</taxon>
        <taxon>Streptomycetaceae</taxon>
        <taxon>Streptomyces</taxon>
    </lineage>
</organism>
<dbReference type="Gene3D" id="3.40.47.10">
    <property type="match status" value="1"/>
</dbReference>
<keyword evidence="6" id="KW-1185">Reference proteome</keyword>
<dbReference type="InterPro" id="IPR014043">
    <property type="entry name" value="Acyl_transferase_dom"/>
</dbReference>
<evidence type="ECO:0000256" key="2">
    <source>
        <dbReference type="ARBA" id="ARBA00023268"/>
    </source>
</evidence>
<evidence type="ECO:0000256" key="1">
    <source>
        <dbReference type="ARBA" id="ARBA00022679"/>
    </source>
</evidence>
<evidence type="ECO:0000256" key="3">
    <source>
        <dbReference type="ARBA" id="ARBA00023315"/>
    </source>
</evidence>
<evidence type="ECO:0000313" key="6">
    <source>
        <dbReference type="Proteomes" id="UP001474181"/>
    </source>
</evidence>
<dbReference type="InterPro" id="IPR032821">
    <property type="entry name" value="PKS_assoc"/>
</dbReference>
<feature type="non-terminal residue" evidence="5">
    <location>
        <position position="566"/>
    </location>
</feature>
<dbReference type="InterPro" id="IPR020841">
    <property type="entry name" value="PKS_Beta-ketoAc_synthase_dom"/>
</dbReference>
<dbReference type="InterPro" id="IPR016039">
    <property type="entry name" value="Thiolase-like"/>
</dbReference>
<evidence type="ECO:0000259" key="4">
    <source>
        <dbReference type="PROSITE" id="PS52004"/>
    </source>
</evidence>
<dbReference type="InterPro" id="IPR016035">
    <property type="entry name" value="Acyl_Trfase/lysoPLipase"/>
</dbReference>
<dbReference type="SMART" id="SM00825">
    <property type="entry name" value="PKS_KS"/>
    <property type="match status" value="1"/>
</dbReference>
<feature type="non-terminal residue" evidence="5">
    <location>
        <position position="1"/>
    </location>
</feature>
<dbReference type="SMART" id="SM00827">
    <property type="entry name" value="PKS_AT"/>
    <property type="match status" value="1"/>
</dbReference>
<dbReference type="InterPro" id="IPR014031">
    <property type="entry name" value="Ketoacyl_synth_C"/>
</dbReference>
<protein>
    <submittedName>
        <fullName evidence="5">Type I polyketide synthase</fullName>
    </submittedName>
</protein>